<comment type="caution">
    <text evidence="2">The sequence shown here is derived from an EMBL/GenBank/DDBJ whole genome shotgun (WGS) entry which is preliminary data.</text>
</comment>
<proteinExistence type="predicted"/>
<feature type="compositionally biased region" description="Low complexity" evidence="1">
    <location>
        <begin position="1"/>
        <end position="30"/>
    </location>
</feature>
<gene>
    <name evidence="2" type="ORF">BGW38_000739</name>
</gene>
<reference evidence="2" key="1">
    <citation type="journal article" date="2020" name="Fungal Divers.">
        <title>Resolving the Mortierellaceae phylogeny through synthesis of multi-gene phylogenetics and phylogenomics.</title>
        <authorList>
            <person name="Vandepol N."/>
            <person name="Liber J."/>
            <person name="Desiro A."/>
            <person name="Na H."/>
            <person name="Kennedy M."/>
            <person name="Barry K."/>
            <person name="Grigoriev I.V."/>
            <person name="Miller A.N."/>
            <person name="O'Donnell K."/>
            <person name="Stajich J.E."/>
            <person name="Bonito G."/>
        </authorList>
    </citation>
    <scope>NUCLEOTIDE SEQUENCE</scope>
    <source>
        <strain evidence="2">KOD1015</strain>
    </source>
</reference>
<keyword evidence="3" id="KW-1185">Reference proteome</keyword>
<dbReference type="Proteomes" id="UP000780801">
    <property type="component" value="Unassembled WGS sequence"/>
</dbReference>
<feature type="region of interest" description="Disordered" evidence="1">
    <location>
        <begin position="187"/>
        <end position="251"/>
    </location>
</feature>
<evidence type="ECO:0000313" key="3">
    <source>
        <dbReference type="Proteomes" id="UP000780801"/>
    </source>
</evidence>
<organism evidence="2 3">
    <name type="scientific">Lunasporangiospora selenospora</name>
    <dbReference type="NCBI Taxonomy" id="979761"/>
    <lineage>
        <taxon>Eukaryota</taxon>
        <taxon>Fungi</taxon>
        <taxon>Fungi incertae sedis</taxon>
        <taxon>Mucoromycota</taxon>
        <taxon>Mortierellomycotina</taxon>
        <taxon>Mortierellomycetes</taxon>
        <taxon>Mortierellales</taxon>
        <taxon>Mortierellaceae</taxon>
        <taxon>Lunasporangiospora</taxon>
    </lineage>
</organism>
<evidence type="ECO:0000256" key="1">
    <source>
        <dbReference type="SAM" id="MobiDB-lite"/>
    </source>
</evidence>
<feature type="region of interest" description="Disordered" evidence="1">
    <location>
        <begin position="1"/>
        <end position="83"/>
    </location>
</feature>
<accession>A0A9P6KE00</accession>
<feature type="non-terminal residue" evidence="2">
    <location>
        <position position="251"/>
    </location>
</feature>
<feature type="region of interest" description="Disordered" evidence="1">
    <location>
        <begin position="141"/>
        <end position="173"/>
    </location>
</feature>
<feature type="compositionally biased region" description="Polar residues" evidence="1">
    <location>
        <begin position="155"/>
        <end position="172"/>
    </location>
</feature>
<evidence type="ECO:0000313" key="2">
    <source>
        <dbReference type="EMBL" id="KAF9582039.1"/>
    </source>
</evidence>
<dbReference type="EMBL" id="JAABOA010001213">
    <property type="protein sequence ID" value="KAF9582039.1"/>
    <property type="molecule type" value="Genomic_DNA"/>
</dbReference>
<protein>
    <submittedName>
        <fullName evidence="2">Uncharacterized protein</fullName>
    </submittedName>
</protein>
<sequence>MNPLELQQETERQLQQLQQGSGPGCQPSSQRTRVQPIPEDYDSRPSSRASELPSFIQHQLSPAPSSPPASPTRSGSLRSIPSPIITAVMSHQHQAALARDERFPSPLIAEMSTTSPTASTRSIPQQNLQLQQQHPLHQVAFKGLSPPPRSPPSAATGSTITPGSPTRRTMTPSPGLAAISTTPGMMAPYSMPAPPSPTILGGSGGQRQYPRSYQSRTAGDEELTGENTSPRMFPVGYNEPLQQTVPRMGGA</sequence>
<name>A0A9P6KE00_9FUNG</name>
<dbReference type="AlphaFoldDB" id="A0A9P6KE00"/>